<keyword evidence="3" id="KW-1185">Reference proteome</keyword>
<dbReference type="EMBL" id="LJIJ01004268">
    <property type="protein sequence ID" value="ODM88004.1"/>
    <property type="molecule type" value="Genomic_DNA"/>
</dbReference>
<feature type="chain" id="PRO_5008903476" evidence="1">
    <location>
        <begin position="22"/>
        <end position="69"/>
    </location>
</feature>
<proteinExistence type="predicted"/>
<organism evidence="2 3">
    <name type="scientific">Orchesella cincta</name>
    <name type="common">Springtail</name>
    <name type="synonym">Podura cincta</name>
    <dbReference type="NCBI Taxonomy" id="48709"/>
    <lineage>
        <taxon>Eukaryota</taxon>
        <taxon>Metazoa</taxon>
        <taxon>Ecdysozoa</taxon>
        <taxon>Arthropoda</taxon>
        <taxon>Hexapoda</taxon>
        <taxon>Collembola</taxon>
        <taxon>Entomobryomorpha</taxon>
        <taxon>Entomobryoidea</taxon>
        <taxon>Orchesellidae</taxon>
        <taxon>Orchesellinae</taxon>
        <taxon>Orchesella</taxon>
    </lineage>
</organism>
<keyword evidence="1" id="KW-0732">Signal</keyword>
<feature type="signal peptide" evidence="1">
    <location>
        <begin position="1"/>
        <end position="21"/>
    </location>
</feature>
<evidence type="ECO:0000313" key="3">
    <source>
        <dbReference type="Proteomes" id="UP000094527"/>
    </source>
</evidence>
<sequence length="69" mass="8021">MKSLFFLIAIFVTAFISSIQCLDLESAKEQPCFKIKKTVPLITDDWVRSTRAKAIYYPLMSRLDLYRNA</sequence>
<protein>
    <submittedName>
        <fullName evidence="2">Uncharacterized protein</fullName>
    </submittedName>
</protein>
<evidence type="ECO:0000313" key="2">
    <source>
        <dbReference type="EMBL" id="ODM88004.1"/>
    </source>
</evidence>
<accession>A0A1D2M507</accession>
<reference evidence="2 3" key="1">
    <citation type="journal article" date="2016" name="Genome Biol. Evol.">
        <title>Gene Family Evolution Reflects Adaptation to Soil Environmental Stressors in the Genome of the Collembolan Orchesella cincta.</title>
        <authorList>
            <person name="Faddeeva-Vakhrusheva A."/>
            <person name="Derks M.F."/>
            <person name="Anvar S.Y."/>
            <person name="Agamennone V."/>
            <person name="Suring W."/>
            <person name="Smit S."/>
            <person name="van Straalen N.M."/>
            <person name="Roelofs D."/>
        </authorList>
    </citation>
    <scope>NUCLEOTIDE SEQUENCE [LARGE SCALE GENOMIC DNA]</scope>
    <source>
        <tissue evidence="2">Mixed pool</tissue>
    </source>
</reference>
<name>A0A1D2M507_ORCCI</name>
<dbReference type="Proteomes" id="UP000094527">
    <property type="component" value="Unassembled WGS sequence"/>
</dbReference>
<dbReference type="AlphaFoldDB" id="A0A1D2M507"/>
<comment type="caution">
    <text evidence="2">The sequence shown here is derived from an EMBL/GenBank/DDBJ whole genome shotgun (WGS) entry which is preliminary data.</text>
</comment>
<evidence type="ECO:0000256" key="1">
    <source>
        <dbReference type="SAM" id="SignalP"/>
    </source>
</evidence>
<gene>
    <name evidence="2" type="ORF">Ocin01_18677</name>
</gene>